<keyword evidence="4" id="KW-0963">Cytoplasm</keyword>
<gene>
    <name evidence="8" type="ORF">TAPDE_005314</name>
</gene>
<evidence type="ECO:0000256" key="3">
    <source>
        <dbReference type="ARBA" id="ARBA00022448"/>
    </source>
</evidence>
<evidence type="ECO:0000256" key="6">
    <source>
        <dbReference type="ARBA" id="ARBA00023242"/>
    </source>
</evidence>
<reference evidence="8 9" key="1">
    <citation type="journal article" date="2013" name="MBio">
        <title>Genome sequencing of the plant pathogen Taphrina deformans, the causal agent of peach leaf curl.</title>
        <authorList>
            <person name="Cisse O.H."/>
            <person name="Almeida J.M.G.C.F."/>
            <person name="Fonseca A."/>
            <person name="Kumar A.A."/>
            <person name="Salojaervi J."/>
            <person name="Overmyer K."/>
            <person name="Hauser P.M."/>
            <person name="Pagni M."/>
        </authorList>
    </citation>
    <scope>NUCLEOTIDE SEQUENCE [LARGE SCALE GENOMIC DNA]</scope>
    <source>
        <strain evidence="9">PYCC 5710 / ATCC 11124 / CBS 356.35 / IMI 108563 / JCM 9778 / NBRC 8474</strain>
    </source>
</reference>
<dbReference type="GO" id="GO:0005737">
    <property type="term" value="C:cytoplasm"/>
    <property type="evidence" value="ECO:0007669"/>
    <property type="project" value="UniProtKB-SubCell"/>
</dbReference>
<dbReference type="AlphaFoldDB" id="R4XNH5"/>
<evidence type="ECO:0000313" key="9">
    <source>
        <dbReference type="Proteomes" id="UP000013776"/>
    </source>
</evidence>
<proteinExistence type="predicted"/>
<dbReference type="GO" id="GO:0042254">
    <property type="term" value="P:ribosome biogenesis"/>
    <property type="evidence" value="ECO:0007669"/>
    <property type="project" value="UniProtKB-KW"/>
</dbReference>
<accession>R4XNH5</accession>
<evidence type="ECO:0000313" key="8">
    <source>
        <dbReference type="EMBL" id="CCG84794.1"/>
    </source>
</evidence>
<evidence type="ECO:0000256" key="2">
    <source>
        <dbReference type="ARBA" id="ARBA00004496"/>
    </source>
</evidence>
<feature type="region of interest" description="Disordered" evidence="7">
    <location>
        <begin position="1"/>
        <end position="80"/>
    </location>
</feature>
<sequence>MKPKQGRKEPSERTRNLRHGTVPTRESVGEGSADGKTRVNEQVASLALRSAPAAGVSKDRAGAGKRLTTKQRRRRDQMMERASAFTEKIEQKAIETDRSQKNVKSRAMEWDQINEKAMAELYAADERVAKVLRVEE</sequence>
<dbReference type="VEuPathDB" id="FungiDB:TAPDE_005314"/>
<dbReference type="GO" id="GO:0005634">
    <property type="term" value="C:nucleus"/>
    <property type="evidence" value="ECO:0007669"/>
    <property type="project" value="UniProtKB-SubCell"/>
</dbReference>
<keyword evidence="6" id="KW-0539">Nucleus</keyword>
<comment type="subcellular location">
    <subcellularLocation>
        <location evidence="2">Cytoplasm</location>
    </subcellularLocation>
    <subcellularLocation>
        <location evidence="1">Nucleus</location>
    </subcellularLocation>
</comment>
<protein>
    <submittedName>
        <fullName evidence="8">Uncharacterized protein</fullName>
    </submittedName>
</protein>
<feature type="compositionally biased region" description="Basic and acidic residues" evidence="7">
    <location>
        <begin position="1"/>
        <end position="15"/>
    </location>
</feature>
<dbReference type="Proteomes" id="UP000013776">
    <property type="component" value="Unassembled WGS sequence"/>
</dbReference>
<evidence type="ECO:0000256" key="5">
    <source>
        <dbReference type="ARBA" id="ARBA00022517"/>
    </source>
</evidence>
<keyword evidence="9" id="KW-1185">Reference proteome</keyword>
<evidence type="ECO:0000256" key="1">
    <source>
        <dbReference type="ARBA" id="ARBA00004123"/>
    </source>
</evidence>
<keyword evidence="5" id="KW-0690">Ribosome biogenesis</keyword>
<dbReference type="Pfam" id="PF09135">
    <property type="entry name" value="Alb1"/>
    <property type="match status" value="1"/>
</dbReference>
<keyword evidence="3" id="KW-0813">Transport</keyword>
<evidence type="ECO:0000256" key="7">
    <source>
        <dbReference type="SAM" id="MobiDB-lite"/>
    </source>
</evidence>
<organism evidence="8 9">
    <name type="scientific">Taphrina deformans (strain PYCC 5710 / ATCC 11124 / CBS 356.35 / IMI 108563 / JCM 9778 / NBRC 8474)</name>
    <name type="common">Peach leaf curl fungus</name>
    <name type="synonym">Lalaria deformans</name>
    <dbReference type="NCBI Taxonomy" id="1097556"/>
    <lineage>
        <taxon>Eukaryota</taxon>
        <taxon>Fungi</taxon>
        <taxon>Dikarya</taxon>
        <taxon>Ascomycota</taxon>
        <taxon>Taphrinomycotina</taxon>
        <taxon>Taphrinomycetes</taxon>
        <taxon>Taphrinales</taxon>
        <taxon>Taphrinaceae</taxon>
        <taxon>Taphrina</taxon>
    </lineage>
</organism>
<dbReference type="EMBL" id="CAHR02000308">
    <property type="protein sequence ID" value="CCG84794.1"/>
    <property type="molecule type" value="Genomic_DNA"/>
</dbReference>
<evidence type="ECO:0000256" key="4">
    <source>
        <dbReference type="ARBA" id="ARBA00022490"/>
    </source>
</evidence>
<comment type="caution">
    <text evidence="8">The sequence shown here is derived from an EMBL/GenBank/DDBJ whole genome shotgun (WGS) entry which is preliminary data.</text>
</comment>
<name>R4XNH5_TAPDE</name>
<dbReference type="InterPro" id="IPR022784">
    <property type="entry name" value="Ribosome_bgen_Alb1"/>
</dbReference>
<dbReference type="OrthoDB" id="5304887at2759"/>